<proteinExistence type="inferred from homology"/>
<protein>
    <recommendedName>
        <fullName evidence="4">Large ribosomal subunit protein eL6</fullName>
    </recommendedName>
    <alternativeName>
        <fullName evidence="5">60S ribosomal protein L6</fullName>
    </alternativeName>
</protein>
<dbReference type="InterPro" id="IPR041997">
    <property type="entry name" value="Ribosomal_eL6_KOW"/>
</dbReference>
<dbReference type="InterPro" id="IPR008991">
    <property type="entry name" value="Translation_prot_SH3-like_sf"/>
</dbReference>
<evidence type="ECO:0000256" key="3">
    <source>
        <dbReference type="ARBA" id="ARBA00023274"/>
    </source>
</evidence>
<evidence type="ECO:0000256" key="6">
    <source>
        <dbReference type="ARBA" id="ARBA00046388"/>
    </source>
</evidence>
<dbReference type="GO" id="GO:0000027">
    <property type="term" value="P:ribosomal large subunit assembly"/>
    <property type="evidence" value="ECO:0007669"/>
    <property type="project" value="TreeGrafter"/>
</dbReference>
<evidence type="ECO:0000256" key="1">
    <source>
        <dbReference type="ARBA" id="ARBA00010592"/>
    </source>
</evidence>
<dbReference type="PANTHER" id="PTHR10715:SF0">
    <property type="entry name" value="LARGE RIBOSOMAL SUBUNIT PROTEIN EL6"/>
    <property type="match status" value="1"/>
</dbReference>
<evidence type="ECO:0000256" key="4">
    <source>
        <dbReference type="ARBA" id="ARBA00035233"/>
    </source>
</evidence>
<name>A0A183SNU4_SCHSO</name>
<comment type="subunit">
    <text evidence="6">Component of the large ribosomal subunit. May bind IPO9 with low affinity.</text>
</comment>
<comment type="similarity">
    <text evidence="1">Belongs to the eukaryotic ribosomal protein eL6 family.</text>
</comment>
<reference evidence="7" key="1">
    <citation type="submission" date="2016-06" db="UniProtKB">
        <authorList>
            <consortium name="WormBaseParasite"/>
        </authorList>
    </citation>
    <scope>IDENTIFICATION</scope>
</reference>
<keyword evidence="2" id="KW-0689">Ribosomal protein</keyword>
<dbReference type="Pfam" id="PF01159">
    <property type="entry name" value="Ribosomal_L6e"/>
    <property type="match status" value="1"/>
</dbReference>
<dbReference type="GO" id="GO:0022625">
    <property type="term" value="C:cytosolic large ribosomal subunit"/>
    <property type="evidence" value="ECO:0007669"/>
    <property type="project" value="TreeGrafter"/>
</dbReference>
<dbReference type="GO" id="GO:0003735">
    <property type="term" value="F:structural constituent of ribosome"/>
    <property type="evidence" value="ECO:0007669"/>
    <property type="project" value="InterPro"/>
</dbReference>
<dbReference type="InterPro" id="IPR000915">
    <property type="entry name" value="60S_ribosomal_eL6"/>
</dbReference>
<evidence type="ECO:0000313" key="7">
    <source>
        <dbReference type="WBParaSite" id="SSLN_0000608501-mRNA-1"/>
    </source>
</evidence>
<evidence type="ECO:0000256" key="5">
    <source>
        <dbReference type="ARBA" id="ARBA00035351"/>
    </source>
</evidence>
<evidence type="ECO:0000256" key="2">
    <source>
        <dbReference type="ARBA" id="ARBA00022980"/>
    </source>
</evidence>
<dbReference type="Gene3D" id="2.30.30.30">
    <property type="match status" value="1"/>
</dbReference>
<dbReference type="GO" id="GO:0003723">
    <property type="term" value="F:RNA binding"/>
    <property type="evidence" value="ECO:0007669"/>
    <property type="project" value="TreeGrafter"/>
</dbReference>
<dbReference type="InterPro" id="IPR014722">
    <property type="entry name" value="Rib_uL2_dom2"/>
</dbReference>
<organism evidence="7">
    <name type="scientific">Schistocephalus solidus</name>
    <name type="common">Tapeworm</name>
    <dbReference type="NCBI Taxonomy" id="70667"/>
    <lineage>
        <taxon>Eukaryota</taxon>
        <taxon>Metazoa</taxon>
        <taxon>Spiralia</taxon>
        <taxon>Lophotrochozoa</taxon>
        <taxon>Platyhelminthes</taxon>
        <taxon>Cestoda</taxon>
        <taxon>Eucestoda</taxon>
        <taxon>Diphyllobothriidea</taxon>
        <taxon>Diphyllobothriidae</taxon>
        <taxon>Schistocephalus</taxon>
    </lineage>
</organism>
<dbReference type="GO" id="GO:0002181">
    <property type="term" value="P:cytoplasmic translation"/>
    <property type="evidence" value="ECO:0007669"/>
    <property type="project" value="TreeGrafter"/>
</dbReference>
<dbReference type="AlphaFoldDB" id="A0A183SNU4"/>
<dbReference type="WBParaSite" id="SSLN_0000608501-mRNA-1">
    <property type="protein sequence ID" value="SSLN_0000608501-mRNA-1"/>
    <property type="gene ID" value="SSLN_0000608501"/>
</dbReference>
<dbReference type="SUPFAM" id="SSF50104">
    <property type="entry name" value="Translation proteins SH3-like domain"/>
    <property type="match status" value="1"/>
</dbReference>
<keyword evidence="3" id="KW-0687">Ribonucleoprotein</keyword>
<sequence>LSRAHRQAEKPSKGVRRWKLRASLRKPGTVVILLAGRHRGKRAVCVGRHAHSGLLLITGPYSINGIPVRRVHPDYVLATKTVIRLSNFHIPKRLHSKTYFARSKPNRKDLLMKAAETIFVDKASEETAYKVSDERKKDQIAIDKQVLKAIRQSPSRKLLLAYLKSTFSLSKHDYPHKMVF</sequence>
<dbReference type="PANTHER" id="PTHR10715">
    <property type="entry name" value="60S RIBOSOMAL PROTEIN L6"/>
    <property type="match status" value="1"/>
</dbReference>
<accession>A0A183SNU4</accession>
<dbReference type="CDD" id="cd13156">
    <property type="entry name" value="KOW_RPL6"/>
    <property type="match status" value="1"/>
</dbReference>